<dbReference type="CDD" id="cd04056">
    <property type="entry name" value="Peptidases_S53"/>
    <property type="match status" value="1"/>
</dbReference>
<dbReference type="Proteomes" id="UP001275084">
    <property type="component" value="Unassembled WGS sequence"/>
</dbReference>
<name>A0AAJ0HN87_9PEZI</name>
<feature type="active site" description="Charge relay system" evidence="8">
    <location>
        <position position="324"/>
    </location>
</feature>
<dbReference type="PANTHER" id="PTHR14218:SF19">
    <property type="entry name" value="SERINE PROTEASE AORO, PUTATIVE (AFU_ORTHOLOGUE AFUA_6G10250)-RELATED"/>
    <property type="match status" value="1"/>
</dbReference>
<sequence>MLPRNLAIAAALAAGVAAGLHSPGDGPAVPTTHQVHERQDAHWSTRWEKRDRVQPRTVLPVRVGLVQSNLEAGERLLGIISDPTSPNYGKHLSAEEVTSMFAPSDEAVDAVRAWLVGAGFAADSISLSANKQWVQFDAHAADVEDLLATNFFEYHSRRGNSGRAVAAEAYHVPLELRQHIDYITPGIRLRAELALEPKHGSIRKGAPNKRTVRTGASLVADADTPLPLLNSTACDYYLTTACIRAQYQIPNNTVAAPGNELGIFASLNDHYSRANLDTFFTTLYSDTIPNGTYPEQRLINGAIGAVEDVPGSNATTNGGESDLDLQAAWPLIYPQRAVIFQTDDQFYETNQTTPDTPYRGFWNTFYDALDGSYCTFSAFGETGDCTESACLDPVYPNPNDRGGYQGLRQCGVFTPTNVISISYSGGEADFPASYLRRQCAEIMKLALQGVTVVESSGDNGVAGYEGDPSLKNGCAGEGGRVFYPSADVTCPYVLAVGATRLNHTSPNSTTYFETAWEYSGGGFSNSFDAPPWQKRVVEEYFSSVRLNFTGYESPGENFSHVGQGVYRKGGRGYPDVAAMGRGYFSFTEGKWSRQGGTSLSAPLWAAVLTLVNGRRLAAGKSTVGLVHPILYAHPEIFADVTQGANPGCNTTGFPAARGWDPVTGLGTPIFPKLVEVFLRLP</sequence>
<feature type="binding site" evidence="8">
    <location>
        <position position="660"/>
    </location>
    <ligand>
        <name>Ca(2+)</name>
        <dbReference type="ChEBI" id="CHEBI:29108"/>
    </ligand>
</feature>
<accession>A0AAJ0HN87</accession>
<evidence type="ECO:0000256" key="8">
    <source>
        <dbReference type="PROSITE-ProRule" id="PRU01032"/>
    </source>
</evidence>
<dbReference type="SUPFAM" id="SSF52743">
    <property type="entry name" value="Subtilisin-like"/>
    <property type="match status" value="1"/>
</dbReference>
<feature type="compositionally biased region" description="Basic and acidic residues" evidence="9">
    <location>
        <begin position="34"/>
        <end position="48"/>
    </location>
</feature>
<feature type="binding site" evidence="8">
    <location>
        <position position="658"/>
    </location>
    <ligand>
        <name>Ca(2+)</name>
        <dbReference type="ChEBI" id="CHEBI:29108"/>
    </ligand>
</feature>
<keyword evidence="3 8" id="KW-0479">Metal-binding</keyword>
<evidence type="ECO:0000256" key="2">
    <source>
        <dbReference type="ARBA" id="ARBA00022670"/>
    </source>
</evidence>
<evidence type="ECO:0000256" key="4">
    <source>
        <dbReference type="ARBA" id="ARBA00022801"/>
    </source>
</evidence>
<dbReference type="InterPro" id="IPR030400">
    <property type="entry name" value="Sedolisin_dom"/>
</dbReference>
<reference evidence="12" key="2">
    <citation type="submission" date="2023-06" db="EMBL/GenBank/DDBJ databases">
        <authorList>
            <consortium name="Lawrence Berkeley National Laboratory"/>
            <person name="Haridas S."/>
            <person name="Hensen N."/>
            <person name="Bonometti L."/>
            <person name="Westerberg I."/>
            <person name="Brannstrom I.O."/>
            <person name="Guillou S."/>
            <person name="Cros-Aarteil S."/>
            <person name="Calhoun S."/>
            <person name="Kuo A."/>
            <person name="Mondo S."/>
            <person name="Pangilinan J."/>
            <person name="Riley R."/>
            <person name="Labutti K."/>
            <person name="Andreopoulos B."/>
            <person name="Lipzen A."/>
            <person name="Chen C."/>
            <person name="Yanf M."/>
            <person name="Daum C."/>
            <person name="Ng V."/>
            <person name="Clum A."/>
            <person name="Steindorff A."/>
            <person name="Ohm R."/>
            <person name="Martin F."/>
            <person name="Silar P."/>
            <person name="Natvig D."/>
            <person name="Lalanne C."/>
            <person name="Gautier V."/>
            <person name="Ament-Velasquez S.L."/>
            <person name="Kruys A."/>
            <person name="Hutchinson M.I."/>
            <person name="Powell A.J."/>
            <person name="Barry K."/>
            <person name="Miller A.N."/>
            <person name="Grigoriev I.V."/>
            <person name="Debuchy R."/>
            <person name="Gladieux P."/>
            <person name="Thoren M.H."/>
            <person name="Johannesson H."/>
        </authorList>
    </citation>
    <scope>NUCLEOTIDE SEQUENCE</scope>
    <source>
        <strain evidence="12">CBS 955.72</strain>
    </source>
</reference>
<evidence type="ECO:0000313" key="13">
    <source>
        <dbReference type="Proteomes" id="UP001275084"/>
    </source>
</evidence>
<keyword evidence="5 8" id="KW-0720">Serine protease</keyword>
<keyword evidence="10" id="KW-0732">Signal</keyword>
<dbReference type="GO" id="GO:0004252">
    <property type="term" value="F:serine-type endopeptidase activity"/>
    <property type="evidence" value="ECO:0007669"/>
    <property type="project" value="UniProtKB-UniRule"/>
</dbReference>
<proteinExistence type="predicted"/>
<dbReference type="InterPro" id="IPR023828">
    <property type="entry name" value="Peptidase_S8_Ser-AS"/>
</dbReference>
<feature type="active site" description="Charge relay system" evidence="8">
    <location>
        <position position="320"/>
    </location>
</feature>
<dbReference type="AlphaFoldDB" id="A0AAJ0HN87"/>
<dbReference type="GO" id="GO:0006508">
    <property type="term" value="P:proteolysis"/>
    <property type="evidence" value="ECO:0007669"/>
    <property type="project" value="UniProtKB-KW"/>
</dbReference>
<keyword evidence="7" id="KW-0865">Zymogen</keyword>
<dbReference type="InterPro" id="IPR036852">
    <property type="entry name" value="Peptidase_S8/S53_dom_sf"/>
</dbReference>
<dbReference type="InterPro" id="IPR050819">
    <property type="entry name" value="Tripeptidyl-peptidase_I"/>
</dbReference>
<evidence type="ECO:0000313" key="12">
    <source>
        <dbReference type="EMBL" id="KAK3357858.1"/>
    </source>
</evidence>
<dbReference type="GO" id="GO:0046872">
    <property type="term" value="F:metal ion binding"/>
    <property type="evidence" value="ECO:0007669"/>
    <property type="project" value="UniProtKB-UniRule"/>
</dbReference>
<dbReference type="PANTHER" id="PTHR14218">
    <property type="entry name" value="PROTEASE S8 TRIPEPTIDYL PEPTIDASE I CLN2"/>
    <property type="match status" value="1"/>
</dbReference>
<keyword evidence="4 8" id="KW-0378">Hydrolase</keyword>
<protein>
    <submittedName>
        <fullName evidence="12">Peptidase S8/S53 domain-containing protein</fullName>
    </submittedName>
</protein>
<dbReference type="GO" id="GO:0008240">
    <property type="term" value="F:tripeptidyl-peptidase activity"/>
    <property type="evidence" value="ECO:0007669"/>
    <property type="project" value="TreeGrafter"/>
</dbReference>
<feature type="signal peptide" evidence="10">
    <location>
        <begin position="1"/>
        <end position="18"/>
    </location>
</feature>
<evidence type="ECO:0000256" key="7">
    <source>
        <dbReference type="ARBA" id="ARBA00023145"/>
    </source>
</evidence>
<keyword evidence="2 8" id="KW-0645">Protease</keyword>
<dbReference type="CDD" id="cd11377">
    <property type="entry name" value="Pro-peptidase_S53"/>
    <property type="match status" value="1"/>
</dbReference>
<feature type="binding site" evidence="8">
    <location>
        <position position="640"/>
    </location>
    <ligand>
        <name>Ca(2+)</name>
        <dbReference type="ChEBI" id="CHEBI:29108"/>
    </ligand>
</feature>
<gene>
    <name evidence="12" type="ORF">B0T25DRAFT_173145</name>
</gene>
<dbReference type="Gene3D" id="3.40.50.200">
    <property type="entry name" value="Peptidase S8/S53 domain"/>
    <property type="match status" value="1"/>
</dbReference>
<dbReference type="PROSITE" id="PS51695">
    <property type="entry name" value="SEDOLISIN"/>
    <property type="match status" value="1"/>
</dbReference>
<reference evidence="12" key="1">
    <citation type="journal article" date="2023" name="Mol. Phylogenet. Evol.">
        <title>Genome-scale phylogeny and comparative genomics of the fungal order Sordariales.</title>
        <authorList>
            <person name="Hensen N."/>
            <person name="Bonometti L."/>
            <person name="Westerberg I."/>
            <person name="Brannstrom I.O."/>
            <person name="Guillou S."/>
            <person name="Cros-Aarteil S."/>
            <person name="Calhoun S."/>
            <person name="Haridas S."/>
            <person name="Kuo A."/>
            <person name="Mondo S."/>
            <person name="Pangilinan J."/>
            <person name="Riley R."/>
            <person name="LaButti K."/>
            <person name="Andreopoulos B."/>
            <person name="Lipzen A."/>
            <person name="Chen C."/>
            <person name="Yan M."/>
            <person name="Daum C."/>
            <person name="Ng V."/>
            <person name="Clum A."/>
            <person name="Steindorff A."/>
            <person name="Ohm R.A."/>
            <person name="Martin F."/>
            <person name="Silar P."/>
            <person name="Natvig D.O."/>
            <person name="Lalanne C."/>
            <person name="Gautier V."/>
            <person name="Ament-Velasquez S.L."/>
            <person name="Kruys A."/>
            <person name="Hutchinson M.I."/>
            <person name="Powell A.J."/>
            <person name="Barry K."/>
            <person name="Miller A.N."/>
            <person name="Grigoriev I.V."/>
            <person name="Debuchy R."/>
            <person name="Gladieux P."/>
            <person name="Hiltunen Thoren M."/>
            <person name="Johannesson H."/>
        </authorList>
    </citation>
    <scope>NUCLEOTIDE SEQUENCE</scope>
    <source>
        <strain evidence="12">CBS 955.72</strain>
    </source>
</reference>
<dbReference type="EMBL" id="JAUIQD010000003">
    <property type="protein sequence ID" value="KAK3357858.1"/>
    <property type="molecule type" value="Genomic_DNA"/>
</dbReference>
<evidence type="ECO:0000256" key="3">
    <source>
        <dbReference type="ARBA" id="ARBA00022723"/>
    </source>
</evidence>
<evidence type="ECO:0000256" key="6">
    <source>
        <dbReference type="ARBA" id="ARBA00022837"/>
    </source>
</evidence>
<dbReference type="PROSITE" id="PS00138">
    <property type="entry name" value="SUBTILASE_SER"/>
    <property type="match status" value="1"/>
</dbReference>
<comment type="cofactor">
    <cofactor evidence="8">
        <name>Ca(2+)</name>
        <dbReference type="ChEBI" id="CHEBI:29108"/>
    </cofactor>
    <text evidence="8">Binds 1 Ca(2+) ion per subunit.</text>
</comment>
<dbReference type="Pfam" id="PF09286">
    <property type="entry name" value="Pro-kuma_activ"/>
    <property type="match status" value="1"/>
</dbReference>
<evidence type="ECO:0000256" key="10">
    <source>
        <dbReference type="SAM" id="SignalP"/>
    </source>
</evidence>
<evidence type="ECO:0000259" key="11">
    <source>
        <dbReference type="PROSITE" id="PS51695"/>
    </source>
</evidence>
<feature type="region of interest" description="Disordered" evidence="9">
    <location>
        <begin position="23"/>
        <end position="48"/>
    </location>
</feature>
<evidence type="ECO:0000256" key="9">
    <source>
        <dbReference type="SAM" id="MobiDB-lite"/>
    </source>
</evidence>
<feature type="binding site" evidence="8">
    <location>
        <position position="639"/>
    </location>
    <ligand>
        <name>Ca(2+)</name>
        <dbReference type="ChEBI" id="CHEBI:29108"/>
    </ligand>
</feature>
<keyword evidence="13" id="KW-1185">Reference proteome</keyword>
<feature type="active site" description="Charge relay system" evidence="8">
    <location>
        <position position="598"/>
    </location>
</feature>
<dbReference type="SMART" id="SM00944">
    <property type="entry name" value="Pro-kuma_activ"/>
    <property type="match status" value="1"/>
</dbReference>
<dbReference type="GO" id="GO:0005576">
    <property type="term" value="C:extracellular region"/>
    <property type="evidence" value="ECO:0007669"/>
    <property type="project" value="UniProtKB-SubCell"/>
</dbReference>
<keyword evidence="6 8" id="KW-0106">Calcium</keyword>
<feature type="domain" description="Peptidase S53" evidence="11">
    <location>
        <begin position="237"/>
        <end position="680"/>
    </location>
</feature>
<dbReference type="InterPro" id="IPR015366">
    <property type="entry name" value="S53_propep"/>
</dbReference>
<dbReference type="SUPFAM" id="SSF54897">
    <property type="entry name" value="Protease propeptides/inhibitors"/>
    <property type="match status" value="1"/>
</dbReference>
<feature type="chain" id="PRO_5042476121" evidence="10">
    <location>
        <begin position="19"/>
        <end position="681"/>
    </location>
</feature>
<evidence type="ECO:0000256" key="1">
    <source>
        <dbReference type="ARBA" id="ARBA00004239"/>
    </source>
</evidence>
<comment type="caution">
    <text evidence="12">The sequence shown here is derived from an EMBL/GenBank/DDBJ whole genome shotgun (WGS) entry which is preliminary data.</text>
</comment>
<comment type="subcellular location">
    <subcellularLocation>
        <location evidence="1">Secreted</location>
        <location evidence="1">Extracellular space</location>
    </subcellularLocation>
</comment>
<evidence type="ECO:0000256" key="5">
    <source>
        <dbReference type="ARBA" id="ARBA00022825"/>
    </source>
</evidence>
<organism evidence="12 13">
    <name type="scientific">Lasiosphaeria hispida</name>
    <dbReference type="NCBI Taxonomy" id="260671"/>
    <lineage>
        <taxon>Eukaryota</taxon>
        <taxon>Fungi</taxon>
        <taxon>Dikarya</taxon>
        <taxon>Ascomycota</taxon>
        <taxon>Pezizomycotina</taxon>
        <taxon>Sordariomycetes</taxon>
        <taxon>Sordariomycetidae</taxon>
        <taxon>Sordariales</taxon>
        <taxon>Lasiosphaeriaceae</taxon>
        <taxon>Lasiosphaeria</taxon>
    </lineage>
</organism>